<evidence type="ECO:0000256" key="5">
    <source>
        <dbReference type="SAM" id="MobiDB-lite"/>
    </source>
</evidence>
<keyword evidence="3" id="KW-0804">Transcription</keyword>
<evidence type="ECO:0000313" key="7">
    <source>
        <dbReference type="Proteomes" id="UP000013776"/>
    </source>
</evidence>
<evidence type="ECO:0000256" key="3">
    <source>
        <dbReference type="ARBA" id="ARBA00023163"/>
    </source>
</evidence>
<dbReference type="InterPro" id="IPR004855">
    <property type="entry name" value="TFIIA_asu/bsu"/>
</dbReference>
<sequence>MRALGISEEHYLLCDLYHRCLTHECIYRCKSTGKVSFALSDLNEASLYEAIVDEVVNQSRQDFQDDGITEATLQEFKTRWNEKIAATGATALPDATSAKQDNLKTESNAGTPPATFSQGGNALAAMRAAQQIQQLQARSNGGIQQHQADTAVAHLMQQAQGSDSSALQDGENGNSNGDLVNVKQEPDLPNSMNPQDLSLSSSSSTTTNGKKRSLSIKSDGDKPRSKKNKAPRADIDLDDEAINSDLDDSDDDALRGEGEDEQDGDVQTVLCLFDKVQRTKNKWKCILKDGIVNVNGRDFAFNKANGEFEW</sequence>
<dbReference type="AlphaFoldDB" id="R4XA79"/>
<dbReference type="STRING" id="1097556.R4XA79"/>
<feature type="compositionally biased region" description="Polar residues" evidence="5">
    <location>
        <begin position="97"/>
        <end position="117"/>
    </location>
</feature>
<dbReference type="GO" id="GO:0006367">
    <property type="term" value="P:transcription initiation at RNA polymerase II promoter"/>
    <property type="evidence" value="ECO:0007669"/>
    <property type="project" value="InterPro"/>
</dbReference>
<evidence type="ECO:0008006" key="8">
    <source>
        <dbReference type="Google" id="ProtNLM"/>
    </source>
</evidence>
<dbReference type="PANTHER" id="PTHR12694">
    <property type="entry name" value="TRANSCRIPTION INITIATION FACTOR IIA SUBUNIT 1"/>
    <property type="match status" value="1"/>
</dbReference>
<comment type="similarity">
    <text evidence="2">Belongs to the TFIIA subunit 1 family.</text>
</comment>
<evidence type="ECO:0000313" key="6">
    <source>
        <dbReference type="EMBL" id="CCG82422.1"/>
    </source>
</evidence>
<protein>
    <recommendedName>
        <fullName evidence="8">Transcription factor IIA, alpha/beta subunit</fullName>
    </recommendedName>
</protein>
<dbReference type="Pfam" id="PF03153">
    <property type="entry name" value="TFIIA"/>
    <property type="match status" value="1"/>
</dbReference>
<dbReference type="Gene3D" id="2.30.18.10">
    <property type="entry name" value="Transcription factor IIA (TFIIA), beta-barrel domain"/>
    <property type="match status" value="1"/>
</dbReference>
<comment type="subcellular location">
    <subcellularLocation>
        <location evidence="1">Nucleus</location>
    </subcellularLocation>
</comment>
<feature type="region of interest" description="Disordered" evidence="5">
    <location>
        <begin position="91"/>
        <end position="120"/>
    </location>
</feature>
<gene>
    <name evidence="6" type="ORF">TAPDE_002419</name>
</gene>
<feature type="compositionally biased region" description="Low complexity" evidence="5">
    <location>
        <begin position="197"/>
        <end position="207"/>
    </location>
</feature>
<feature type="compositionally biased region" description="Polar residues" evidence="5">
    <location>
        <begin position="157"/>
        <end position="178"/>
    </location>
</feature>
<comment type="caution">
    <text evidence="6">The sequence shown here is derived from an EMBL/GenBank/DDBJ whole genome shotgun (WGS) entry which is preliminary data.</text>
</comment>
<dbReference type="PANTHER" id="PTHR12694:SF8">
    <property type="entry name" value="TRANSCRIPTION INITIATION FACTOR IIA SUBUNIT 1"/>
    <property type="match status" value="1"/>
</dbReference>
<reference evidence="6 7" key="1">
    <citation type="journal article" date="2013" name="MBio">
        <title>Genome sequencing of the plant pathogen Taphrina deformans, the causal agent of peach leaf curl.</title>
        <authorList>
            <person name="Cisse O.H."/>
            <person name="Almeida J.M.G.C.F."/>
            <person name="Fonseca A."/>
            <person name="Kumar A.A."/>
            <person name="Salojaervi J."/>
            <person name="Overmyer K."/>
            <person name="Hauser P.M."/>
            <person name="Pagni M."/>
        </authorList>
    </citation>
    <scope>NUCLEOTIDE SEQUENCE [LARGE SCALE GENOMIC DNA]</scope>
    <source>
        <strain evidence="7">PYCC 5710 / ATCC 11124 / CBS 356.35 / IMI 108563 / JCM 9778 / NBRC 8474</strain>
    </source>
</reference>
<feature type="compositionally biased region" description="Acidic residues" evidence="5">
    <location>
        <begin position="236"/>
        <end position="251"/>
    </location>
</feature>
<dbReference type="GO" id="GO:0005672">
    <property type="term" value="C:transcription factor TFIIA complex"/>
    <property type="evidence" value="ECO:0007669"/>
    <property type="project" value="InterPro"/>
</dbReference>
<dbReference type="VEuPathDB" id="FungiDB:TAPDE_002419"/>
<organism evidence="6 7">
    <name type="scientific">Taphrina deformans (strain PYCC 5710 / ATCC 11124 / CBS 356.35 / IMI 108563 / JCM 9778 / NBRC 8474)</name>
    <name type="common">Peach leaf curl fungus</name>
    <name type="synonym">Lalaria deformans</name>
    <dbReference type="NCBI Taxonomy" id="1097556"/>
    <lineage>
        <taxon>Eukaryota</taxon>
        <taxon>Fungi</taxon>
        <taxon>Dikarya</taxon>
        <taxon>Ascomycota</taxon>
        <taxon>Taphrinomycotina</taxon>
        <taxon>Taphrinomycetes</taxon>
        <taxon>Taphrinales</taxon>
        <taxon>Taphrinaceae</taxon>
        <taxon>Taphrina</taxon>
    </lineage>
</organism>
<dbReference type="Gene3D" id="1.10.287.100">
    <property type="match status" value="1"/>
</dbReference>
<keyword evidence="4" id="KW-0539">Nucleus</keyword>
<dbReference type="CDD" id="cd07976">
    <property type="entry name" value="TFIIA_alpha_beta_like"/>
    <property type="match status" value="1"/>
</dbReference>
<dbReference type="SMART" id="SM01371">
    <property type="entry name" value="TFIIA"/>
    <property type="match status" value="1"/>
</dbReference>
<dbReference type="SUPFAM" id="SSF50784">
    <property type="entry name" value="Transcription factor IIA (TFIIA), beta-barrel domain"/>
    <property type="match status" value="1"/>
</dbReference>
<feature type="region of interest" description="Disordered" evidence="5">
    <location>
        <begin position="156"/>
        <end position="264"/>
    </location>
</feature>
<dbReference type="OrthoDB" id="6275927at2759"/>
<accession>R4XA79</accession>
<dbReference type="eggNOG" id="KOG2652">
    <property type="taxonomic scope" value="Eukaryota"/>
</dbReference>
<dbReference type="SUPFAM" id="SSF47396">
    <property type="entry name" value="Transcription factor IIA (TFIIA), alpha-helical domain"/>
    <property type="match status" value="1"/>
</dbReference>
<keyword evidence="7" id="KW-1185">Reference proteome</keyword>
<dbReference type="InterPro" id="IPR009088">
    <property type="entry name" value="TFIIA_b-brl"/>
</dbReference>
<name>R4XA79_TAPDE</name>
<evidence type="ECO:0000256" key="2">
    <source>
        <dbReference type="ARBA" id="ARBA00010059"/>
    </source>
</evidence>
<dbReference type="EMBL" id="CAHR02000084">
    <property type="protein sequence ID" value="CCG82422.1"/>
    <property type="molecule type" value="Genomic_DNA"/>
</dbReference>
<dbReference type="Proteomes" id="UP000013776">
    <property type="component" value="Unassembled WGS sequence"/>
</dbReference>
<proteinExistence type="inferred from homology"/>
<evidence type="ECO:0000256" key="1">
    <source>
        <dbReference type="ARBA" id="ARBA00004123"/>
    </source>
</evidence>
<evidence type="ECO:0000256" key="4">
    <source>
        <dbReference type="ARBA" id="ARBA00023242"/>
    </source>
</evidence>